<keyword evidence="1" id="KW-0472">Membrane</keyword>
<proteinExistence type="predicted"/>
<accession>A0A5N6KGV9</accession>
<protein>
    <submittedName>
        <fullName evidence="2">Uncharacterized protein</fullName>
    </submittedName>
</protein>
<dbReference type="EMBL" id="VIGI01000003">
    <property type="protein sequence ID" value="KAB8302888.1"/>
    <property type="molecule type" value="Genomic_DNA"/>
</dbReference>
<name>A0A5N6KGV9_MONLA</name>
<evidence type="ECO:0000256" key="1">
    <source>
        <dbReference type="SAM" id="Phobius"/>
    </source>
</evidence>
<reference evidence="2 3" key="1">
    <citation type="submission" date="2019-06" db="EMBL/GenBank/DDBJ databases">
        <title>Genome Sequence of the Brown Rot Fungal Pathogen Monilinia laxa.</title>
        <authorList>
            <person name="De Miccolis Angelini R.M."/>
            <person name="Landi L."/>
            <person name="Abate D."/>
            <person name="Pollastro S."/>
            <person name="Romanazzi G."/>
            <person name="Faretra F."/>
        </authorList>
    </citation>
    <scope>NUCLEOTIDE SEQUENCE [LARGE SCALE GENOMIC DNA]</scope>
    <source>
        <strain evidence="2 3">Mlax316</strain>
    </source>
</reference>
<feature type="transmembrane region" description="Helical" evidence="1">
    <location>
        <begin position="6"/>
        <end position="27"/>
    </location>
</feature>
<dbReference type="AlphaFoldDB" id="A0A5N6KGV9"/>
<gene>
    <name evidence="2" type="ORF">EYC80_006212</name>
</gene>
<keyword evidence="1" id="KW-0812">Transmembrane</keyword>
<sequence>MSGLLWMVHFLAIEGEGMCGIFFLSLFEGRWQEIKSLRYNRIGMLLLCVIPYRIYEFPWLKLSCINHPGSTRVSLRGFGKNLMGDLWVDWGGADG</sequence>
<evidence type="ECO:0000313" key="2">
    <source>
        <dbReference type="EMBL" id="KAB8302888.1"/>
    </source>
</evidence>
<keyword evidence="1" id="KW-1133">Transmembrane helix</keyword>
<organism evidence="2 3">
    <name type="scientific">Monilinia laxa</name>
    <name type="common">Brown rot fungus</name>
    <name type="synonym">Sclerotinia laxa</name>
    <dbReference type="NCBI Taxonomy" id="61186"/>
    <lineage>
        <taxon>Eukaryota</taxon>
        <taxon>Fungi</taxon>
        <taxon>Dikarya</taxon>
        <taxon>Ascomycota</taxon>
        <taxon>Pezizomycotina</taxon>
        <taxon>Leotiomycetes</taxon>
        <taxon>Helotiales</taxon>
        <taxon>Sclerotiniaceae</taxon>
        <taxon>Monilinia</taxon>
    </lineage>
</organism>
<evidence type="ECO:0000313" key="3">
    <source>
        <dbReference type="Proteomes" id="UP000326757"/>
    </source>
</evidence>
<comment type="caution">
    <text evidence="2">The sequence shown here is derived from an EMBL/GenBank/DDBJ whole genome shotgun (WGS) entry which is preliminary data.</text>
</comment>
<keyword evidence="3" id="KW-1185">Reference proteome</keyword>
<dbReference type="Proteomes" id="UP000326757">
    <property type="component" value="Unassembled WGS sequence"/>
</dbReference>